<dbReference type="EMBL" id="JBHRTN010000029">
    <property type="protein sequence ID" value="MFC3127754.1"/>
    <property type="molecule type" value="Genomic_DNA"/>
</dbReference>
<comment type="similarity">
    <text evidence="1">Belongs to the UPF0065 (bug) family.</text>
</comment>
<sequence length="329" mass="34941">MTQIRRRALMQTGLSLPVAAMTILPARATDAWPRRPVRIIVPFAAGGPADGLARMLAERVLAPRLGQAVVVENRAGAGGIIGTAAAAQAEDGHTLLFGSVSMTIVPHLQTQPTGYDVLRDFMPLAQIASTPFLLVVPASSPFIDAKMLVATARVKPRRLSAANSGYGTLSHMTAELFNRQARVEIEPVVYRGEGVLLPDLLSGVVDLGFLTLSTMLPHLQAGTVRALGVAGPGRLPELPDVPTLAEAGFPNMEVDGWQGMLAPGRVPSDAAARVAAVLAEAMADQTVREQIRAFGALPATRSNADFAALLPEEFQRWGTLVKERDIRVQ</sequence>
<proteinExistence type="inferred from homology"/>
<keyword evidence="3" id="KW-1185">Reference proteome</keyword>
<dbReference type="PANTHER" id="PTHR42928:SF5">
    <property type="entry name" value="BLR1237 PROTEIN"/>
    <property type="match status" value="1"/>
</dbReference>
<dbReference type="Proteomes" id="UP001595593">
    <property type="component" value="Unassembled WGS sequence"/>
</dbReference>
<dbReference type="InterPro" id="IPR005064">
    <property type="entry name" value="BUG"/>
</dbReference>
<evidence type="ECO:0000256" key="1">
    <source>
        <dbReference type="ARBA" id="ARBA00006987"/>
    </source>
</evidence>
<protein>
    <submittedName>
        <fullName evidence="2">Bug family tripartite tricarboxylate transporter substrate binding protein</fullName>
    </submittedName>
</protein>
<dbReference type="Gene3D" id="3.40.190.10">
    <property type="entry name" value="Periplasmic binding protein-like II"/>
    <property type="match status" value="1"/>
</dbReference>
<dbReference type="Gene3D" id="3.40.190.150">
    <property type="entry name" value="Bordetella uptake gene, domain 1"/>
    <property type="match status" value="1"/>
</dbReference>
<accession>A0ABV7G4W6</accession>
<dbReference type="PANTHER" id="PTHR42928">
    <property type="entry name" value="TRICARBOXYLATE-BINDING PROTEIN"/>
    <property type="match status" value="1"/>
</dbReference>
<organism evidence="2 3">
    <name type="scientific">Teichococcus globiformis</name>
    <dbReference type="NCBI Taxonomy" id="2307229"/>
    <lineage>
        <taxon>Bacteria</taxon>
        <taxon>Pseudomonadati</taxon>
        <taxon>Pseudomonadota</taxon>
        <taxon>Alphaproteobacteria</taxon>
        <taxon>Acetobacterales</taxon>
        <taxon>Roseomonadaceae</taxon>
        <taxon>Roseomonas</taxon>
    </lineage>
</organism>
<dbReference type="CDD" id="cd07012">
    <property type="entry name" value="PBP2_Bug_TTT"/>
    <property type="match status" value="1"/>
</dbReference>
<gene>
    <name evidence="2" type="ORF">ACFOD4_22035</name>
</gene>
<reference evidence="3" key="1">
    <citation type="journal article" date="2019" name="Int. J. Syst. Evol. Microbiol.">
        <title>The Global Catalogue of Microorganisms (GCM) 10K type strain sequencing project: providing services to taxonomists for standard genome sequencing and annotation.</title>
        <authorList>
            <consortium name="The Broad Institute Genomics Platform"/>
            <consortium name="The Broad Institute Genome Sequencing Center for Infectious Disease"/>
            <person name="Wu L."/>
            <person name="Ma J."/>
        </authorList>
    </citation>
    <scope>NUCLEOTIDE SEQUENCE [LARGE SCALE GENOMIC DNA]</scope>
    <source>
        <strain evidence="3">KCTC 52094</strain>
    </source>
</reference>
<name>A0ABV7G4W6_9PROT</name>
<evidence type="ECO:0000313" key="3">
    <source>
        <dbReference type="Proteomes" id="UP001595593"/>
    </source>
</evidence>
<dbReference type="PROSITE" id="PS51318">
    <property type="entry name" value="TAT"/>
    <property type="match status" value="1"/>
</dbReference>
<dbReference type="InterPro" id="IPR042100">
    <property type="entry name" value="Bug_dom1"/>
</dbReference>
<comment type="caution">
    <text evidence="2">The sequence shown here is derived from an EMBL/GenBank/DDBJ whole genome shotgun (WGS) entry which is preliminary data.</text>
</comment>
<dbReference type="InterPro" id="IPR006311">
    <property type="entry name" value="TAT_signal"/>
</dbReference>
<dbReference type="Pfam" id="PF03401">
    <property type="entry name" value="TctC"/>
    <property type="match status" value="1"/>
</dbReference>
<dbReference type="RefSeq" id="WP_379599864.1">
    <property type="nucleotide sequence ID" value="NZ_JBHRTN010000029.1"/>
</dbReference>
<evidence type="ECO:0000313" key="2">
    <source>
        <dbReference type="EMBL" id="MFC3127754.1"/>
    </source>
</evidence>
<dbReference type="SUPFAM" id="SSF53850">
    <property type="entry name" value="Periplasmic binding protein-like II"/>
    <property type="match status" value="1"/>
</dbReference>
<dbReference type="PIRSF" id="PIRSF017082">
    <property type="entry name" value="YflP"/>
    <property type="match status" value="1"/>
</dbReference>